<sequence>MTTTETETVVTAVFHDTFHYAHTPDELAELIRTITNEPPRPVCEVYVWDRPCRSFREADGPEFPDGRLRVSVRPDGWAALNYVDPDAPNGALVDTYNPDSGDQPLPALPFDPDGIDFPASASIPLDQAREAIIEYCRTGTRPESVRWQPGYWF</sequence>
<dbReference type="InterPro" id="IPR025680">
    <property type="entry name" value="DddI"/>
</dbReference>
<evidence type="ECO:0000313" key="2">
    <source>
        <dbReference type="Proteomes" id="UP000198716"/>
    </source>
</evidence>
<organism evidence="1 2">
    <name type="scientific">Actinopolyspora alba</name>
    <dbReference type="NCBI Taxonomy" id="673379"/>
    <lineage>
        <taxon>Bacteria</taxon>
        <taxon>Bacillati</taxon>
        <taxon>Actinomycetota</taxon>
        <taxon>Actinomycetes</taxon>
        <taxon>Actinopolysporales</taxon>
        <taxon>Actinopolysporaceae</taxon>
        <taxon>Actinopolyspora</taxon>
        <taxon>Actinopolyspora alba group</taxon>
    </lineage>
</organism>
<name>A0A1I2A4L4_9ACTN</name>
<protein>
    <submittedName>
        <fullName evidence="1">Immunity protein Imm1</fullName>
    </submittedName>
</protein>
<dbReference type="AlphaFoldDB" id="A0A1I2A4L4"/>
<accession>A0A1I2A4L4</accession>
<reference evidence="2" key="1">
    <citation type="submission" date="2016-10" db="EMBL/GenBank/DDBJ databases">
        <authorList>
            <person name="Varghese N."/>
            <person name="Submissions S."/>
        </authorList>
    </citation>
    <scope>NUCLEOTIDE SEQUENCE [LARGE SCALE GENOMIC DNA]</scope>
    <source>
        <strain evidence="2">DSM 45004</strain>
    </source>
</reference>
<dbReference type="Pfam" id="PF14430">
    <property type="entry name" value="Imm1"/>
    <property type="match status" value="1"/>
</dbReference>
<keyword evidence="2" id="KW-1185">Reference proteome</keyword>
<dbReference type="Proteomes" id="UP000198716">
    <property type="component" value="Unassembled WGS sequence"/>
</dbReference>
<proteinExistence type="predicted"/>
<dbReference type="RefSeq" id="WP_092928526.1">
    <property type="nucleotide sequence ID" value="NZ_FOMZ01000012.1"/>
</dbReference>
<evidence type="ECO:0000313" key="1">
    <source>
        <dbReference type="EMBL" id="SFE38871.1"/>
    </source>
</evidence>
<dbReference type="EMBL" id="FOMZ01000012">
    <property type="protein sequence ID" value="SFE38871.1"/>
    <property type="molecule type" value="Genomic_DNA"/>
</dbReference>
<gene>
    <name evidence="1" type="ORF">SAMN04487819_112121</name>
</gene>